<feature type="region of interest" description="Disordered" evidence="1">
    <location>
        <begin position="50"/>
        <end position="80"/>
    </location>
</feature>
<dbReference type="PANTHER" id="PTHR33130:SF43">
    <property type="entry name" value="OS01G0688600 PROTEIN"/>
    <property type="match status" value="1"/>
</dbReference>
<feature type="compositionally biased region" description="Basic and acidic residues" evidence="1">
    <location>
        <begin position="208"/>
        <end position="221"/>
    </location>
</feature>
<feature type="compositionally biased region" description="Basic and acidic residues" evidence="1">
    <location>
        <begin position="181"/>
        <end position="190"/>
    </location>
</feature>
<sequence length="282" mass="32049">MVLLGVAEEIEGVSPQKAMAMGPERSKPLHNFTLPCLKWGNQRHLRCMKVSSDGGDVSGSGDRRSPESKSENFMVTRRREAGSEKVRVIAKESERRMMRISKSKFDGDDEDGIEAVREKLMFDLKTAADKMKDAILREGVTEEDEEEEEEQKSPPAAAEMPWNLRMRRAACKAPISGGSEKGLKIEEKKPNYSPLRTEVGVKSPRLRSTSEKTERPKFSVSLSKKEIDEDFMEILGRRPPRRPKKRSRTVQKQLDTLFPGLWMTEVNADLYKVPEIIENGKR</sequence>
<dbReference type="EMBL" id="JARAOO010000014">
    <property type="protein sequence ID" value="KAJ7943140.1"/>
    <property type="molecule type" value="Genomic_DNA"/>
</dbReference>
<dbReference type="InterPro" id="IPR012438">
    <property type="entry name" value="DUF1639"/>
</dbReference>
<dbReference type="AlphaFoldDB" id="A0AAD7P632"/>
<dbReference type="PANTHER" id="PTHR33130">
    <property type="entry name" value="PUTATIVE (DUF1639)-RELATED"/>
    <property type="match status" value="1"/>
</dbReference>
<protein>
    <submittedName>
        <fullName evidence="2">DUF1639 family protein</fullName>
    </submittedName>
</protein>
<accession>A0AAD7P632</accession>
<reference evidence="2" key="1">
    <citation type="journal article" date="2023" name="Science">
        <title>Elucidation of the pathway for biosynthesis of saponin adjuvants from the soapbark tree.</title>
        <authorList>
            <person name="Reed J."/>
            <person name="Orme A."/>
            <person name="El-Demerdash A."/>
            <person name="Owen C."/>
            <person name="Martin L.B.B."/>
            <person name="Misra R.C."/>
            <person name="Kikuchi S."/>
            <person name="Rejzek M."/>
            <person name="Martin A.C."/>
            <person name="Harkess A."/>
            <person name="Leebens-Mack J."/>
            <person name="Louveau T."/>
            <person name="Stephenson M.J."/>
            <person name="Osbourn A."/>
        </authorList>
    </citation>
    <scope>NUCLEOTIDE SEQUENCE</scope>
    <source>
        <strain evidence="2">S10</strain>
    </source>
</reference>
<name>A0AAD7P632_QUISA</name>
<feature type="region of interest" description="Disordered" evidence="1">
    <location>
        <begin position="139"/>
        <end position="163"/>
    </location>
</feature>
<dbReference type="Pfam" id="PF07797">
    <property type="entry name" value="DUF1639"/>
    <property type="match status" value="1"/>
</dbReference>
<evidence type="ECO:0000256" key="1">
    <source>
        <dbReference type="SAM" id="MobiDB-lite"/>
    </source>
</evidence>
<feature type="compositionally biased region" description="Acidic residues" evidence="1">
    <location>
        <begin position="141"/>
        <end position="150"/>
    </location>
</feature>
<feature type="compositionally biased region" description="Basic and acidic residues" evidence="1">
    <location>
        <begin position="61"/>
        <end position="70"/>
    </location>
</feature>
<evidence type="ECO:0000313" key="3">
    <source>
        <dbReference type="Proteomes" id="UP001163823"/>
    </source>
</evidence>
<proteinExistence type="predicted"/>
<dbReference type="Proteomes" id="UP001163823">
    <property type="component" value="Chromosome 14"/>
</dbReference>
<evidence type="ECO:0000313" key="2">
    <source>
        <dbReference type="EMBL" id="KAJ7943140.1"/>
    </source>
</evidence>
<gene>
    <name evidence="2" type="ORF">O6P43_032728</name>
</gene>
<keyword evidence="3" id="KW-1185">Reference proteome</keyword>
<feature type="region of interest" description="Disordered" evidence="1">
    <location>
        <begin position="175"/>
        <end position="221"/>
    </location>
</feature>
<organism evidence="2 3">
    <name type="scientific">Quillaja saponaria</name>
    <name type="common">Soap bark tree</name>
    <dbReference type="NCBI Taxonomy" id="32244"/>
    <lineage>
        <taxon>Eukaryota</taxon>
        <taxon>Viridiplantae</taxon>
        <taxon>Streptophyta</taxon>
        <taxon>Embryophyta</taxon>
        <taxon>Tracheophyta</taxon>
        <taxon>Spermatophyta</taxon>
        <taxon>Magnoliopsida</taxon>
        <taxon>eudicotyledons</taxon>
        <taxon>Gunneridae</taxon>
        <taxon>Pentapetalae</taxon>
        <taxon>rosids</taxon>
        <taxon>fabids</taxon>
        <taxon>Fabales</taxon>
        <taxon>Quillajaceae</taxon>
        <taxon>Quillaja</taxon>
    </lineage>
</organism>
<dbReference type="KEGG" id="qsa:O6P43_032728"/>
<comment type="caution">
    <text evidence="2">The sequence shown here is derived from an EMBL/GenBank/DDBJ whole genome shotgun (WGS) entry which is preliminary data.</text>
</comment>